<name>A0ABP5IE56_9ACTN</name>
<dbReference type="PANTHER" id="PTHR43283:SF7">
    <property type="entry name" value="BETA-LACTAMASE-RELATED DOMAIN-CONTAINING PROTEIN"/>
    <property type="match status" value="1"/>
</dbReference>
<dbReference type="PANTHER" id="PTHR43283">
    <property type="entry name" value="BETA-LACTAMASE-RELATED"/>
    <property type="match status" value="1"/>
</dbReference>
<dbReference type="InterPro" id="IPR012338">
    <property type="entry name" value="Beta-lactam/transpept-like"/>
</dbReference>
<dbReference type="Proteomes" id="UP001501161">
    <property type="component" value="Unassembled WGS sequence"/>
</dbReference>
<organism evidence="3 4">
    <name type="scientific">Nocardioides furvisabuli</name>
    <dbReference type="NCBI Taxonomy" id="375542"/>
    <lineage>
        <taxon>Bacteria</taxon>
        <taxon>Bacillati</taxon>
        <taxon>Actinomycetota</taxon>
        <taxon>Actinomycetes</taxon>
        <taxon>Propionibacteriales</taxon>
        <taxon>Nocardioidaceae</taxon>
        <taxon>Nocardioides</taxon>
    </lineage>
</organism>
<evidence type="ECO:0000313" key="4">
    <source>
        <dbReference type="Proteomes" id="UP001501161"/>
    </source>
</evidence>
<dbReference type="InterPro" id="IPR001466">
    <property type="entry name" value="Beta-lactam-related"/>
</dbReference>
<feature type="chain" id="PRO_5046969604" description="Beta-lactamase-related domain-containing protein" evidence="1">
    <location>
        <begin position="24"/>
        <end position="385"/>
    </location>
</feature>
<dbReference type="PROSITE" id="PS51257">
    <property type="entry name" value="PROKAR_LIPOPROTEIN"/>
    <property type="match status" value="1"/>
</dbReference>
<evidence type="ECO:0000259" key="2">
    <source>
        <dbReference type="Pfam" id="PF00144"/>
    </source>
</evidence>
<evidence type="ECO:0000313" key="3">
    <source>
        <dbReference type="EMBL" id="GAA2098250.1"/>
    </source>
</evidence>
<gene>
    <name evidence="3" type="ORF">GCM10009726_07100</name>
</gene>
<reference evidence="4" key="1">
    <citation type="journal article" date="2019" name="Int. J. Syst. Evol. Microbiol.">
        <title>The Global Catalogue of Microorganisms (GCM) 10K type strain sequencing project: providing services to taxonomists for standard genome sequencing and annotation.</title>
        <authorList>
            <consortium name="The Broad Institute Genomics Platform"/>
            <consortium name="The Broad Institute Genome Sequencing Center for Infectious Disease"/>
            <person name="Wu L."/>
            <person name="Ma J."/>
        </authorList>
    </citation>
    <scope>NUCLEOTIDE SEQUENCE [LARGE SCALE GENOMIC DNA]</scope>
    <source>
        <strain evidence="4">JCM 13813</strain>
    </source>
</reference>
<comment type="caution">
    <text evidence="3">The sequence shown here is derived from an EMBL/GenBank/DDBJ whole genome shotgun (WGS) entry which is preliminary data.</text>
</comment>
<dbReference type="RefSeq" id="WP_231252737.1">
    <property type="nucleotide sequence ID" value="NZ_BAAAMQ010000006.1"/>
</dbReference>
<keyword evidence="1" id="KW-0732">Signal</keyword>
<keyword evidence="4" id="KW-1185">Reference proteome</keyword>
<dbReference type="Pfam" id="PF00144">
    <property type="entry name" value="Beta-lactamase"/>
    <property type="match status" value="1"/>
</dbReference>
<evidence type="ECO:0000256" key="1">
    <source>
        <dbReference type="SAM" id="SignalP"/>
    </source>
</evidence>
<accession>A0ABP5IE56</accession>
<protein>
    <recommendedName>
        <fullName evidence="2">Beta-lactamase-related domain-containing protein</fullName>
    </recommendedName>
</protein>
<sequence>MGLRRRLAALTAAGAVVVTTACAGPLDRPETAAPAAAAAAAAAADANRVEGWPVRSPASVGLRGSALREGAQVARRRDSTCFAVLRNGKLVHEDNWTLRRDAPREVYSITKSVTSTLVGIAVRDGDLRLDDRVSRYVPQWRGTASATVTVRNLLANDSGRFWSLQSDYADLLAARSRTAYAIGLPQQHAPGTAWAYNNAAIQVLEQVLERSTGMGVARYAETRLFEPLGMQRTRFITDRADDAAVFYGLQTTCLDLARFGALQLGKGKAYGTRLVDMGYVADAVARSSTPHNAAYGYLWWLNRPGPLRGATDAVDAQGQPLRRVTGQLAPSVGQDVFAALGFGGQVLLVDPTTRTTVVRLGLPAQAGEEAYGFVDAAAVVARAVR</sequence>
<dbReference type="InterPro" id="IPR050789">
    <property type="entry name" value="Diverse_Enzym_Activities"/>
</dbReference>
<feature type="domain" description="Beta-lactamase-related" evidence="2">
    <location>
        <begin position="75"/>
        <end position="360"/>
    </location>
</feature>
<dbReference type="Gene3D" id="3.40.710.10">
    <property type="entry name" value="DD-peptidase/beta-lactamase superfamily"/>
    <property type="match status" value="1"/>
</dbReference>
<proteinExistence type="predicted"/>
<dbReference type="EMBL" id="BAAAMQ010000006">
    <property type="protein sequence ID" value="GAA2098250.1"/>
    <property type="molecule type" value="Genomic_DNA"/>
</dbReference>
<feature type="signal peptide" evidence="1">
    <location>
        <begin position="1"/>
        <end position="23"/>
    </location>
</feature>
<dbReference type="SUPFAM" id="SSF56601">
    <property type="entry name" value="beta-lactamase/transpeptidase-like"/>
    <property type="match status" value="1"/>
</dbReference>